<proteinExistence type="predicted"/>
<dbReference type="EMBL" id="JAIWYP010000003">
    <property type="protein sequence ID" value="KAH3849114.1"/>
    <property type="molecule type" value="Genomic_DNA"/>
</dbReference>
<accession>A0A9D4L0M6</accession>
<evidence type="ECO:0000313" key="1">
    <source>
        <dbReference type="EMBL" id="KAH3849114.1"/>
    </source>
</evidence>
<gene>
    <name evidence="1" type="ORF">DPMN_091508</name>
</gene>
<organism evidence="1 2">
    <name type="scientific">Dreissena polymorpha</name>
    <name type="common">Zebra mussel</name>
    <name type="synonym">Mytilus polymorpha</name>
    <dbReference type="NCBI Taxonomy" id="45954"/>
    <lineage>
        <taxon>Eukaryota</taxon>
        <taxon>Metazoa</taxon>
        <taxon>Spiralia</taxon>
        <taxon>Lophotrochozoa</taxon>
        <taxon>Mollusca</taxon>
        <taxon>Bivalvia</taxon>
        <taxon>Autobranchia</taxon>
        <taxon>Heteroconchia</taxon>
        <taxon>Euheterodonta</taxon>
        <taxon>Imparidentia</taxon>
        <taxon>Neoheterodontei</taxon>
        <taxon>Myida</taxon>
        <taxon>Dreissenoidea</taxon>
        <taxon>Dreissenidae</taxon>
        <taxon>Dreissena</taxon>
    </lineage>
</organism>
<reference evidence="1" key="2">
    <citation type="submission" date="2020-11" db="EMBL/GenBank/DDBJ databases">
        <authorList>
            <person name="McCartney M.A."/>
            <person name="Auch B."/>
            <person name="Kono T."/>
            <person name="Mallez S."/>
            <person name="Becker A."/>
            <person name="Gohl D.M."/>
            <person name="Silverstein K.A.T."/>
            <person name="Koren S."/>
            <person name="Bechman K.B."/>
            <person name="Herman A."/>
            <person name="Abrahante J.E."/>
            <person name="Garbe J."/>
        </authorList>
    </citation>
    <scope>NUCLEOTIDE SEQUENCE</scope>
    <source>
        <strain evidence="1">Duluth1</strain>
        <tissue evidence="1">Whole animal</tissue>
    </source>
</reference>
<dbReference type="AlphaFoldDB" id="A0A9D4L0M6"/>
<evidence type="ECO:0000313" key="2">
    <source>
        <dbReference type="Proteomes" id="UP000828390"/>
    </source>
</evidence>
<comment type="caution">
    <text evidence="1">The sequence shown here is derived from an EMBL/GenBank/DDBJ whole genome shotgun (WGS) entry which is preliminary data.</text>
</comment>
<protein>
    <submittedName>
        <fullName evidence="1">Uncharacterized protein</fullName>
    </submittedName>
</protein>
<reference evidence="1" key="1">
    <citation type="journal article" date="2019" name="bioRxiv">
        <title>The Genome of the Zebra Mussel, Dreissena polymorpha: A Resource for Invasive Species Research.</title>
        <authorList>
            <person name="McCartney M.A."/>
            <person name="Auch B."/>
            <person name="Kono T."/>
            <person name="Mallez S."/>
            <person name="Zhang Y."/>
            <person name="Obille A."/>
            <person name="Becker A."/>
            <person name="Abrahante J.E."/>
            <person name="Garbe J."/>
            <person name="Badalamenti J.P."/>
            <person name="Herman A."/>
            <person name="Mangelson H."/>
            <person name="Liachko I."/>
            <person name="Sullivan S."/>
            <person name="Sone E.D."/>
            <person name="Koren S."/>
            <person name="Silverstein K.A.T."/>
            <person name="Beckman K.B."/>
            <person name="Gohl D.M."/>
        </authorList>
    </citation>
    <scope>NUCLEOTIDE SEQUENCE</scope>
    <source>
        <strain evidence="1">Duluth1</strain>
        <tissue evidence="1">Whole animal</tissue>
    </source>
</reference>
<keyword evidence="2" id="KW-1185">Reference proteome</keyword>
<sequence>MRCTILMLTSRIILKTLLGFLLEPYVSHVKVPGFALFTTATCFATCWRIANSFPDWEHASRTASP</sequence>
<name>A0A9D4L0M6_DREPO</name>
<dbReference type="Proteomes" id="UP000828390">
    <property type="component" value="Unassembled WGS sequence"/>
</dbReference>